<dbReference type="Proteomes" id="UP000256269">
    <property type="component" value="Unassembled WGS sequence"/>
</dbReference>
<reference evidence="2 3" key="1">
    <citation type="submission" date="2018-08" db="EMBL/GenBank/DDBJ databases">
        <title>Genomic Encyclopedia of Archaeal and Bacterial Type Strains, Phase II (KMG-II): from individual species to whole genera.</title>
        <authorList>
            <person name="Goeker M."/>
        </authorList>
    </citation>
    <scope>NUCLEOTIDE SEQUENCE [LARGE SCALE GENOMIC DNA]</scope>
    <source>
        <strain evidence="2 3">DSM 45791</strain>
    </source>
</reference>
<keyword evidence="3" id="KW-1185">Reference proteome</keyword>
<protein>
    <submittedName>
        <fullName evidence="2">Uncharacterized protein</fullName>
    </submittedName>
</protein>
<feature type="region of interest" description="Disordered" evidence="1">
    <location>
        <begin position="1"/>
        <end position="120"/>
    </location>
</feature>
<dbReference type="RefSeq" id="WP_147328891.1">
    <property type="nucleotide sequence ID" value="NZ_CP144376.1"/>
</dbReference>
<proteinExistence type="predicted"/>
<evidence type="ECO:0000313" key="2">
    <source>
        <dbReference type="EMBL" id="REH31038.1"/>
    </source>
</evidence>
<name>A0A3E0GVZ9_9PSEU</name>
<feature type="compositionally biased region" description="Acidic residues" evidence="1">
    <location>
        <begin position="100"/>
        <end position="109"/>
    </location>
</feature>
<evidence type="ECO:0000313" key="3">
    <source>
        <dbReference type="Proteomes" id="UP000256269"/>
    </source>
</evidence>
<dbReference type="EMBL" id="QUNO01000022">
    <property type="protein sequence ID" value="REH31038.1"/>
    <property type="molecule type" value="Genomic_DNA"/>
</dbReference>
<feature type="compositionally biased region" description="Basic and acidic residues" evidence="1">
    <location>
        <begin position="262"/>
        <end position="272"/>
    </location>
</feature>
<feature type="region of interest" description="Disordered" evidence="1">
    <location>
        <begin position="247"/>
        <end position="272"/>
    </location>
</feature>
<accession>A0A3E0GVZ9</accession>
<feature type="compositionally biased region" description="Low complexity" evidence="1">
    <location>
        <begin position="47"/>
        <end position="64"/>
    </location>
</feature>
<dbReference type="AlphaFoldDB" id="A0A3E0GVZ9"/>
<evidence type="ECO:0000256" key="1">
    <source>
        <dbReference type="SAM" id="MobiDB-lite"/>
    </source>
</evidence>
<gene>
    <name evidence="2" type="ORF">BCF44_12261</name>
</gene>
<sequence length="272" mass="29162">MTDSTTESKAGTEDEAIGAAFATGRRRRGAGAPQLPDRRSGGRAGTVPEAAVAAHVPPVEVNAPQKPAKPVDDEDWATGVQQGPAADDWESAPPALEDVAGADDTDESGAEGGSTTERPLNVTIYPPRALVDRIEGYQETQKKSLRLRQYANGRVVLDALMEVDEDRLIAEVVRRHRPEPAKKSRFVAMKPVKPTGEVNKPGWHFTMIPSNLDAADDLVEEVKARGVPTNRSDLLCTALDMFLPQRIRRSSRKGAATSAPEDAEKPAAAEAS</sequence>
<organism evidence="2 3">
    <name type="scientific">Kutzneria buriramensis</name>
    <dbReference type="NCBI Taxonomy" id="1045776"/>
    <lineage>
        <taxon>Bacteria</taxon>
        <taxon>Bacillati</taxon>
        <taxon>Actinomycetota</taxon>
        <taxon>Actinomycetes</taxon>
        <taxon>Pseudonocardiales</taxon>
        <taxon>Pseudonocardiaceae</taxon>
        <taxon>Kutzneria</taxon>
    </lineage>
</organism>
<comment type="caution">
    <text evidence="2">The sequence shown here is derived from an EMBL/GenBank/DDBJ whole genome shotgun (WGS) entry which is preliminary data.</text>
</comment>